<name>A0A9P5YWI7_9AGAR</name>
<keyword evidence="3" id="KW-1185">Reference proteome</keyword>
<feature type="compositionally biased region" description="Polar residues" evidence="1">
    <location>
        <begin position="13"/>
        <end position="36"/>
    </location>
</feature>
<proteinExistence type="predicted"/>
<dbReference type="Proteomes" id="UP000807469">
    <property type="component" value="Unassembled WGS sequence"/>
</dbReference>
<evidence type="ECO:0000313" key="2">
    <source>
        <dbReference type="EMBL" id="KAF9476764.1"/>
    </source>
</evidence>
<evidence type="ECO:0000313" key="3">
    <source>
        <dbReference type="Proteomes" id="UP000807469"/>
    </source>
</evidence>
<reference evidence="2" key="1">
    <citation type="submission" date="2020-11" db="EMBL/GenBank/DDBJ databases">
        <authorList>
            <consortium name="DOE Joint Genome Institute"/>
            <person name="Ahrendt S."/>
            <person name="Riley R."/>
            <person name="Andreopoulos W."/>
            <person name="Labutti K."/>
            <person name="Pangilinan J."/>
            <person name="Ruiz-Duenas F.J."/>
            <person name="Barrasa J.M."/>
            <person name="Sanchez-Garcia M."/>
            <person name="Camarero S."/>
            <person name="Miyauchi S."/>
            <person name="Serrano A."/>
            <person name="Linde D."/>
            <person name="Babiker R."/>
            <person name="Drula E."/>
            <person name="Ayuso-Fernandez I."/>
            <person name="Pacheco R."/>
            <person name="Padilla G."/>
            <person name="Ferreira P."/>
            <person name="Barriuso J."/>
            <person name="Kellner H."/>
            <person name="Castanera R."/>
            <person name="Alfaro M."/>
            <person name="Ramirez L."/>
            <person name="Pisabarro A.G."/>
            <person name="Kuo A."/>
            <person name="Tritt A."/>
            <person name="Lipzen A."/>
            <person name="He G."/>
            <person name="Yan M."/>
            <person name="Ng V."/>
            <person name="Cullen D."/>
            <person name="Martin F."/>
            <person name="Rosso M.-N."/>
            <person name="Henrissat B."/>
            <person name="Hibbett D."/>
            <person name="Martinez A.T."/>
            <person name="Grigoriev I.V."/>
        </authorList>
    </citation>
    <scope>NUCLEOTIDE SEQUENCE</scope>
    <source>
        <strain evidence="2">CIRM-BRFM 674</strain>
    </source>
</reference>
<sequence>MSAQHRLRRVENKINSSRSDAASTHIPTIPSISTAAQPPLTGASPRRHEDALSSSRSNAAPSQHTASQTSLSTALRRIENGFRQSGSELSRNSSTPSQCAESQPSLTPSNLRQVNSSRLVSESTHAHTPERAPSESHTHTSLTTAFRRVENGFRESFAESTTCVRTPLTAAQFQKRREIINSRAIPSPLPSSAEMFAENQPVVVRRYVESKNMFSIWRPATISMPVLRTQNGREETEHRVYIVLYEFATLGDADSRIVSGEYDFLKGEIRPMPTKCKEYSALPTGVVPAFAYENGDFVWAAIPAYIPGCKEEPCQPPIVWAPAVYNKLVTKREHSVKILAGRRKGEEVTTKELFPYLNKDDNHEVKWVELQPGVDVSHRVKNELKRS</sequence>
<feature type="compositionally biased region" description="Polar residues" evidence="1">
    <location>
        <begin position="84"/>
        <end position="123"/>
    </location>
</feature>
<feature type="compositionally biased region" description="Basic and acidic residues" evidence="1">
    <location>
        <begin position="124"/>
        <end position="138"/>
    </location>
</feature>
<feature type="compositionally biased region" description="Polar residues" evidence="1">
    <location>
        <begin position="52"/>
        <end position="72"/>
    </location>
</feature>
<protein>
    <submittedName>
        <fullName evidence="2">Uncharacterized protein</fullName>
    </submittedName>
</protein>
<evidence type="ECO:0000256" key="1">
    <source>
        <dbReference type="SAM" id="MobiDB-lite"/>
    </source>
</evidence>
<organism evidence="2 3">
    <name type="scientific">Pholiota conissans</name>
    <dbReference type="NCBI Taxonomy" id="109636"/>
    <lineage>
        <taxon>Eukaryota</taxon>
        <taxon>Fungi</taxon>
        <taxon>Dikarya</taxon>
        <taxon>Basidiomycota</taxon>
        <taxon>Agaricomycotina</taxon>
        <taxon>Agaricomycetes</taxon>
        <taxon>Agaricomycetidae</taxon>
        <taxon>Agaricales</taxon>
        <taxon>Agaricineae</taxon>
        <taxon>Strophariaceae</taxon>
        <taxon>Pholiota</taxon>
    </lineage>
</organism>
<dbReference type="AlphaFoldDB" id="A0A9P5YWI7"/>
<dbReference type="EMBL" id="MU155283">
    <property type="protein sequence ID" value="KAF9476764.1"/>
    <property type="molecule type" value="Genomic_DNA"/>
</dbReference>
<comment type="caution">
    <text evidence="2">The sequence shown here is derived from an EMBL/GenBank/DDBJ whole genome shotgun (WGS) entry which is preliminary data.</text>
</comment>
<accession>A0A9P5YWI7</accession>
<gene>
    <name evidence="2" type="ORF">BDN70DRAFT_934784</name>
</gene>
<feature type="region of interest" description="Disordered" evidence="1">
    <location>
        <begin position="1"/>
        <end position="72"/>
    </location>
</feature>
<feature type="region of interest" description="Disordered" evidence="1">
    <location>
        <begin position="84"/>
        <end position="142"/>
    </location>
</feature>